<dbReference type="AlphaFoldDB" id="A0AA87W3D2"/>
<evidence type="ECO:0000313" key="1">
    <source>
        <dbReference type="EMBL" id="GGI23106.1"/>
    </source>
</evidence>
<dbReference type="Proteomes" id="UP000625079">
    <property type="component" value="Unassembled WGS sequence"/>
</dbReference>
<proteinExistence type="predicted"/>
<organism evidence="1 2">
    <name type="scientific">Bradyrhizobium guangdongense</name>
    <dbReference type="NCBI Taxonomy" id="1325090"/>
    <lineage>
        <taxon>Bacteria</taxon>
        <taxon>Pseudomonadati</taxon>
        <taxon>Pseudomonadota</taxon>
        <taxon>Alphaproteobacteria</taxon>
        <taxon>Hyphomicrobiales</taxon>
        <taxon>Nitrobacteraceae</taxon>
        <taxon>Bradyrhizobium</taxon>
    </lineage>
</organism>
<name>A0AA87W3D2_9BRAD</name>
<protein>
    <submittedName>
        <fullName evidence="1">Uncharacterized protein</fullName>
    </submittedName>
</protein>
<dbReference type="RefSeq" id="WP_373291632.1">
    <property type="nucleotide sequence ID" value="NZ_BMHC01000003.1"/>
</dbReference>
<comment type="caution">
    <text evidence="1">The sequence shown here is derived from an EMBL/GenBank/DDBJ whole genome shotgun (WGS) entry which is preliminary data.</text>
</comment>
<sequence>MIVKTYSVTNLAVKDAARRYSPAEVIAVEREVASGFPIKISTSYVERQNLTLRMTQKRFARLTNGFSKKLTNHAAAVSLYVAHYNLCRVHESLRTTPAVAIGVADRVWTIGDLIDAVLPLEPNKPVRTVVRIRRRPRLGSFWRSADRAMRRGRRSEVANSRA</sequence>
<accession>A0AA87W3D2</accession>
<dbReference type="EMBL" id="BMHC01000003">
    <property type="protein sequence ID" value="GGI23106.1"/>
    <property type="molecule type" value="Genomic_DNA"/>
</dbReference>
<reference evidence="1" key="2">
    <citation type="submission" date="2022-12" db="EMBL/GenBank/DDBJ databases">
        <authorList>
            <person name="Sun Q."/>
            <person name="Zhou Y."/>
        </authorList>
    </citation>
    <scope>NUCLEOTIDE SEQUENCE</scope>
    <source>
        <strain evidence="1">CGMCC 1.15034</strain>
    </source>
</reference>
<reference evidence="1" key="1">
    <citation type="journal article" date="2014" name="Int. J. Syst. Evol. Microbiol.">
        <title>Complete genome sequence of Corynebacterium casei LMG S-19264T (=DSM 44701T), isolated from a smear-ripened cheese.</title>
        <authorList>
            <consortium name="US DOE Joint Genome Institute (JGI-PGF)"/>
            <person name="Walter F."/>
            <person name="Albersmeier A."/>
            <person name="Kalinowski J."/>
            <person name="Ruckert C."/>
        </authorList>
    </citation>
    <scope>NUCLEOTIDE SEQUENCE</scope>
    <source>
        <strain evidence="1">CGMCC 1.15034</strain>
    </source>
</reference>
<evidence type="ECO:0000313" key="2">
    <source>
        <dbReference type="Proteomes" id="UP000625079"/>
    </source>
</evidence>
<gene>
    <name evidence="1" type="ORF">GCM10010987_22720</name>
</gene>